<comment type="PTM">
    <text evidence="11">Upon Fe-S cluster removal intramolecular disulfide bonds are formed.</text>
</comment>
<feature type="binding site" evidence="11">
    <location>
        <position position="21"/>
    </location>
    <ligand>
        <name>[4Fe-4S] cluster</name>
        <dbReference type="ChEBI" id="CHEBI:49883"/>
    </ligand>
</feature>
<reference evidence="13" key="1">
    <citation type="journal article" date="2011" name="J. Bacteriol.">
        <title>Genome sequence of the 1,4-dioxane-degrading Pseudonocardia dioxanivorans strain CB1190.</title>
        <authorList>
            <person name="Sales C.M."/>
            <person name="Mahendra S."/>
            <person name="Grostern A."/>
            <person name="Parales R.E."/>
            <person name="Goodwin L.A."/>
            <person name="Woyke T."/>
            <person name="Nolan M."/>
            <person name="Lapidus A."/>
            <person name="Chertkov O."/>
            <person name="Ovchinnikova G."/>
            <person name="Sczyrba A."/>
            <person name="Alvarez-Cohen L."/>
        </authorList>
    </citation>
    <scope>NUCLEOTIDE SEQUENCE</scope>
    <source>
        <strain evidence="13">CB1190</strain>
        <plasmid evidence="13">pPSED02</plasmid>
    </source>
</reference>
<dbReference type="GO" id="GO:0005737">
    <property type="term" value="C:cytoplasm"/>
    <property type="evidence" value="ECO:0007669"/>
    <property type="project" value="UniProtKB-SubCell"/>
</dbReference>
<comment type="function">
    <text evidence="11">Acts as a transcriptional regulator. Probably redox-responsive. The apo- but not holo-form probably binds DNA.</text>
</comment>
<evidence type="ECO:0000256" key="8">
    <source>
        <dbReference type="ARBA" id="ARBA00023125"/>
    </source>
</evidence>
<keyword evidence="4 11" id="KW-0479">Metal-binding</keyword>
<comment type="cofactor">
    <cofactor evidence="11">
        <name>[4Fe-4S] cluster</name>
        <dbReference type="ChEBI" id="CHEBI:49883"/>
    </cofactor>
    <text evidence="11">Binds 1 [4Fe-4S] cluster per subunit. Following nitrosylation of the [4Fe-4S] cluster binds 1 [4Fe-8(NO)] cluster per subunit.</text>
</comment>
<dbReference type="GO" id="GO:0035731">
    <property type="term" value="F:dinitrosyl-iron complex binding"/>
    <property type="evidence" value="ECO:0007669"/>
    <property type="project" value="UniProtKB-UniRule"/>
</dbReference>
<dbReference type="GO" id="GO:0047134">
    <property type="term" value="F:protein-disulfide reductase [NAD(P)H] activity"/>
    <property type="evidence" value="ECO:0007669"/>
    <property type="project" value="TreeGrafter"/>
</dbReference>
<sequence>MATVSVVLHAPAWGPQHTTPCQAEPELFFPVSEDGPQSIAQIAKAKRLCRGCSRVADCLQDALDEGHDHGIWGGTTTAERRVIRRRRKTAGVTR</sequence>
<dbReference type="RefSeq" id="WP_014203948.1">
    <property type="nucleotide sequence ID" value="NC_016601.1"/>
</dbReference>
<feature type="binding site" evidence="11">
    <location>
        <position position="58"/>
    </location>
    <ligand>
        <name>[4Fe-4S] cluster</name>
        <dbReference type="ChEBI" id="CHEBI:49883"/>
    </ligand>
</feature>
<comment type="subcellular location">
    <subcellularLocation>
        <location evidence="1 11">Cytoplasm</location>
    </subcellularLocation>
</comment>
<proteinExistence type="inferred from homology"/>
<dbReference type="Pfam" id="PF02467">
    <property type="entry name" value="Whib"/>
    <property type="match status" value="1"/>
</dbReference>
<evidence type="ECO:0000256" key="7">
    <source>
        <dbReference type="ARBA" id="ARBA00023015"/>
    </source>
</evidence>
<comment type="similarity">
    <text evidence="2 11">Belongs to the WhiB family.</text>
</comment>
<geneLocation type="plasmid" evidence="13">
    <name>pPSED02</name>
</geneLocation>
<keyword evidence="9 11" id="KW-1015">Disulfide bond</keyword>
<accession>F2L786</accession>
<evidence type="ECO:0000256" key="10">
    <source>
        <dbReference type="ARBA" id="ARBA00023163"/>
    </source>
</evidence>
<feature type="binding site" evidence="11">
    <location>
        <position position="49"/>
    </location>
    <ligand>
        <name>[4Fe-4S] cluster</name>
        <dbReference type="ChEBI" id="CHEBI:49883"/>
    </ligand>
</feature>
<dbReference type="GO" id="GO:0003677">
    <property type="term" value="F:DNA binding"/>
    <property type="evidence" value="ECO:0007669"/>
    <property type="project" value="UniProtKB-UniRule"/>
</dbReference>
<organism evidence="13">
    <name type="scientific">Pseudonocardia dioxanivorans (strain ATCC 55486 / DSM 44775 / JCM 13855 / CB1190)</name>
    <dbReference type="NCBI Taxonomy" id="675635"/>
    <lineage>
        <taxon>Bacteria</taxon>
        <taxon>Bacillati</taxon>
        <taxon>Actinomycetota</taxon>
        <taxon>Actinomycetes</taxon>
        <taxon>Pseudonocardiales</taxon>
        <taxon>Pseudonocardiaceae</taxon>
        <taxon>Pseudonocardia</taxon>
    </lineage>
</organism>
<dbReference type="GO" id="GO:0046872">
    <property type="term" value="F:metal ion binding"/>
    <property type="evidence" value="ECO:0007669"/>
    <property type="project" value="UniProtKB-KW"/>
</dbReference>
<evidence type="ECO:0000256" key="4">
    <source>
        <dbReference type="ARBA" id="ARBA00022723"/>
    </source>
</evidence>
<dbReference type="InterPro" id="IPR034768">
    <property type="entry name" value="4FE4S_WBL"/>
</dbReference>
<keyword evidence="8 11" id="KW-0238">DNA-binding</keyword>
<dbReference type="PANTHER" id="PTHR38839">
    <property type="entry name" value="TRANSCRIPTIONAL REGULATOR WHID-RELATED"/>
    <property type="match status" value="1"/>
</dbReference>
<dbReference type="HAMAP" id="MF_01479">
    <property type="entry name" value="WhiB"/>
    <property type="match status" value="1"/>
</dbReference>
<keyword evidence="13" id="KW-0614">Plasmid</keyword>
<dbReference type="InterPro" id="IPR003482">
    <property type="entry name" value="Whib"/>
</dbReference>
<dbReference type="GO" id="GO:0045892">
    <property type="term" value="P:negative regulation of DNA-templated transcription"/>
    <property type="evidence" value="ECO:0007669"/>
    <property type="project" value="TreeGrafter"/>
</dbReference>
<dbReference type="EMBL" id="CP002597">
    <property type="protein sequence ID" value="AEA29059.1"/>
    <property type="molecule type" value="Genomic_DNA"/>
</dbReference>
<evidence type="ECO:0000256" key="3">
    <source>
        <dbReference type="ARBA" id="ARBA00022485"/>
    </source>
</evidence>
<name>F2L786_PSEUX</name>
<dbReference type="GO" id="GO:0045454">
    <property type="term" value="P:cell redox homeostasis"/>
    <property type="evidence" value="ECO:0007669"/>
    <property type="project" value="TreeGrafter"/>
</dbReference>
<keyword evidence="10 11" id="KW-0804">Transcription</keyword>
<evidence type="ECO:0000256" key="6">
    <source>
        <dbReference type="ARBA" id="ARBA00023014"/>
    </source>
</evidence>
<dbReference type="GO" id="GO:0051539">
    <property type="term" value="F:4 iron, 4 sulfur cluster binding"/>
    <property type="evidence" value="ECO:0007669"/>
    <property type="project" value="UniProtKB-UniRule"/>
</dbReference>
<gene>
    <name evidence="11" type="primary">whiB</name>
    <name evidence="13" type="ORF">Psed_7002</name>
</gene>
<evidence type="ECO:0000313" key="13">
    <source>
        <dbReference type="EMBL" id="AEA29059.1"/>
    </source>
</evidence>
<evidence type="ECO:0000256" key="11">
    <source>
        <dbReference type="HAMAP-Rule" id="MF_01479"/>
    </source>
</evidence>
<keyword evidence="5 11" id="KW-0408">Iron</keyword>
<evidence type="ECO:0000256" key="5">
    <source>
        <dbReference type="ARBA" id="ARBA00023004"/>
    </source>
</evidence>
<evidence type="ECO:0000256" key="9">
    <source>
        <dbReference type="ARBA" id="ARBA00023157"/>
    </source>
</evidence>
<keyword evidence="7 11" id="KW-0805">Transcription regulation</keyword>
<protein>
    <recommendedName>
        <fullName evidence="11">Transcriptional regulator WhiB</fullName>
    </recommendedName>
</protein>
<dbReference type="AlphaFoldDB" id="F2L786"/>
<evidence type="ECO:0000259" key="12">
    <source>
        <dbReference type="PROSITE" id="PS51674"/>
    </source>
</evidence>
<feature type="domain" description="4Fe-4S Wbl-type" evidence="12">
    <location>
        <begin position="20"/>
        <end position="82"/>
    </location>
</feature>
<comment type="PTM">
    <text evidence="11">The Fe-S cluster can be nitrosylated by nitric oxide (NO).</text>
</comment>
<evidence type="ECO:0000256" key="1">
    <source>
        <dbReference type="ARBA" id="ARBA00004496"/>
    </source>
</evidence>
<keyword evidence="11" id="KW-0963">Cytoplasm</keyword>
<keyword evidence="3 11" id="KW-0004">4Fe-4S</keyword>
<keyword evidence="6 11" id="KW-0411">Iron-sulfur</keyword>
<feature type="binding site" evidence="11">
    <location>
        <position position="52"/>
    </location>
    <ligand>
        <name>[4Fe-4S] cluster</name>
        <dbReference type="ChEBI" id="CHEBI:49883"/>
    </ligand>
</feature>
<dbReference type="PROSITE" id="PS51674">
    <property type="entry name" value="4FE4S_WBL"/>
    <property type="match status" value="1"/>
</dbReference>
<evidence type="ECO:0000256" key="2">
    <source>
        <dbReference type="ARBA" id="ARBA00006597"/>
    </source>
</evidence>